<accession>A0A4Z2ED10</accession>
<feature type="compositionally biased region" description="Low complexity" evidence="1">
    <location>
        <begin position="69"/>
        <end position="82"/>
    </location>
</feature>
<name>A0A4Z2ED10_9TELE</name>
<keyword evidence="3" id="KW-1185">Reference proteome</keyword>
<proteinExistence type="predicted"/>
<evidence type="ECO:0000313" key="2">
    <source>
        <dbReference type="EMBL" id="TNN26729.1"/>
    </source>
</evidence>
<organism evidence="2 3">
    <name type="scientific">Liparis tanakae</name>
    <name type="common">Tanaka's snailfish</name>
    <dbReference type="NCBI Taxonomy" id="230148"/>
    <lineage>
        <taxon>Eukaryota</taxon>
        <taxon>Metazoa</taxon>
        <taxon>Chordata</taxon>
        <taxon>Craniata</taxon>
        <taxon>Vertebrata</taxon>
        <taxon>Euteleostomi</taxon>
        <taxon>Actinopterygii</taxon>
        <taxon>Neopterygii</taxon>
        <taxon>Teleostei</taxon>
        <taxon>Neoteleostei</taxon>
        <taxon>Acanthomorphata</taxon>
        <taxon>Eupercaria</taxon>
        <taxon>Perciformes</taxon>
        <taxon>Cottioidei</taxon>
        <taxon>Cottales</taxon>
        <taxon>Liparidae</taxon>
        <taxon>Liparis</taxon>
    </lineage>
</organism>
<dbReference type="Proteomes" id="UP000314294">
    <property type="component" value="Unassembled WGS sequence"/>
</dbReference>
<feature type="region of interest" description="Disordered" evidence="1">
    <location>
        <begin position="1"/>
        <end position="38"/>
    </location>
</feature>
<protein>
    <submittedName>
        <fullName evidence="2">Uncharacterized protein</fullName>
    </submittedName>
</protein>
<evidence type="ECO:0000256" key="1">
    <source>
        <dbReference type="SAM" id="MobiDB-lite"/>
    </source>
</evidence>
<evidence type="ECO:0000313" key="3">
    <source>
        <dbReference type="Proteomes" id="UP000314294"/>
    </source>
</evidence>
<reference evidence="2 3" key="1">
    <citation type="submission" date="2019-03" db="EMBL/GenBank/DDBJ databases">
        <title>First draft genome of Liparis tanakae, snailfish: a comprehensive survey of snailfish specific genes.</title>
        <authorList>
            <person name="Kim W."/>
            <person name="Song I."/>
            <person name="Jeong J.-H."/>
            <person name="Kim D."/>
            <person name="Kim S."/>
            <person name="Ryu S."/>
            <person name="Song J.Y."/>
            <person name="Lee S.K."/>
        </authorList>
    </citation>
    <scope>NUCLEOTIDE SEQUENCE [LARGE SCALE GENOMIC DNA]</scope>
    <source>
        <tissue evidence="2">Muscle</tissue>
    </source>
</reference>
<comment type="caution">
    <text evidence="2">The sequence shown here is derived from an EMBL/GenBank/DDBJ whole genome shotgun (WGS) entry which is preliminary data.</text>
</comment>
<gene>
    <name evidence="2" type="ORF">EYF80_063133</name>
</gene>
<feature type="compositionally biased region" description="Basic and acidic residues" evidence="1">
    <location>
        <begin position="111"/>
        <end position="129"/>
    </location>
</feature>
<feature type="region of interest" description="Disordered" evidence="1">
    <location>
        <begin position="58"/>
        <end position="129"/>
    </location>
</feature>
<dbReference type="AlphaFoldDB" id="A0A4Z2ED10"/>
<sequence length="129" mass="13273">MNLIGEFGNARDGENASPELKPPGGTGESPLAPPQPSICSRLLTRANQVTVRPAAAAVAPGSINARVGPAPLSPTATATATPTPTPRSTIRMDPGTAKGVLPSQEAQKAPEPLRGKGECAERRRYNDTP</sequence>
<dbReference type="EMBL" id="SRLO01009610">
    <property type="protein sequence ID" value="TNN26729.1"/>
    <property type="molecule type" value="Genomic_DNA"/>
</dbReference>